<dbReference type="AlphaFoldDB" id="A0AA38WRG8"/>
<name>A0AA38WRG8_9ASTR</name>
<dbReference type="PANTHER" id="PTHR33306:SF5">
    <property type="entry name" value="OXIDOREDUCTASE_TRANSITION METAL ION-BINDING PROTEIN"/>
    <property type="match status" value="1"/>
</dbReference>
<dbReference type="Proteomes" id="UP001172457">
    <property type="component" value="Chromosome 2"/>
</dbReference>
<accession>A0AA38WRG8</accession>
<keyword evidence="1" id="KW-1133">Transmembrane helix</keyword>
<evidence type="ECO:0000313" key="3">
    <source>
        <dbReference type="Proteomes" id="UP001172457"/>
    </source>
</evidence>
<keyword evidence="1" id="KW-0812">Transmembrane</keyword>
<sequence>MASQSQSQSPLPIHLCFFLIILFMFVSLSWYSSYESMFEGLFDNLKLVFIVSPVLLLVVLHLISTFDAAGGRSPFFVAAADYDSRASGTPWGVGLVLVLLFFLLSYQSDLRERWFPLLS</sequence>
<proteinExistence type="predicted"/>
<keyword evidence="1" id="KW-0472">Membrane</keyword>
<keyword evidence="3" id="KW-1185">Reference proteome</keyword>
<evidence type="ECO:0000256" key="1">
    <source>
        <dbReference type="SAM" id="Phobius"/>
    </source>
</evidence>
<gene>
    <name evidence="2" type="ORF">OSB04_008520</name>
</gene>
<feature type="transmembrane region" description="Helical" evidence="1">
    <location>
        <begin position="12"/>
        <end position="33"/>
    </location>
</feature>
<feature type="transmembrane region" description="Helical" evidence="1">
    <location>
        <begin position="45"/>
        <end position="66"/>
    </location>
</feature>
<reference evidence="2" key="1">
    <citation type="submission" date="2023-03" db="EMBL/GenBank/DDBJ databases">
        <title>Chromosome-scale reference genome and RAD-based genetic map of yellow starthistle (Centaurea solstitialis) reveal putative structural variation and QTLs associated with invader traits.</title>
        <authorList>
            <person name="Reatini B."/>
            <person name="Cang F.A."/>
            <person name="Jiang Q."/>
            <person name="Mckibben M.T.W."/>
            <person name="Barker M.S."/>
            <person name="Rieseberg L.H."/>
            <person name="Dlugosch K.M."/>
        </authorList>
    </citation>
    <scope>NUCLEOTIDE SEQUENCE</scope>
    <source>
        <strain evidence="2">CAN-66</strain>
        <tissue evidence="2">Leaf</tissue>
    </source>
</reference>
<comment type="caution">
    <text evidence="2">The sequence shown here is derived from an EMBL/GenBank/DDBJ whole genome shotgun (WGS) entry which is preliminary data.</text>
</comment>
<feature type="transmembrane region" description="Helical" evidence="1">
    <location>
        <begin position="86"/>
        <end position="106"/>
    </location>
</feature>
<organism evidence="2 3">
    <name type="scientific">Centaurea solstitialis</name>
    <name type="common">yellow star-thistle</name>
    <dbReference type="NCBI Taxonomy" id="347529"/>
    <lineage>
        <taxon>Eukaryota</taxon>
        <taxon>Viridiplantae</taxon>
        <taxon>Streptophyta</taxon>
        <taxon>Embryophyta</taxon>
        <taxon>Tracheophyta</taxon>
        <taxon>Spermatophyta</taxon>
        <taxon>Magnoliopsida</taxon>
        <taxon>eudicotyledons</taxon>
        <taxon>Gunneridae</taxon>
        <taxon>Pentapetalae</taxon>
        <taxon>asterids</taxon>
        <taxon>campanulids</taxon>
        <taxon>Asterales</taxon>
        <taxon>Asteraceae</taxon>
        <taxon>Carduoideae</taxon>
        <taxon>Cardueae</taxon>
        <taxon>Centaureinae</taxon>
        <taxon>Centaurea</taxon>
    </lineage>
</organism>
<dbReference type="EMBL" id="JARYMX010000002">
    <property type="protein sequence ID" value="KAJ9563360.1"/>
    <property type="molecule type" value="Genomic_DNA"/>
</dbReference>
<dbReference type="PANTHER" id="PTHR33306">
    <property type="entry name" value="EXPRESSED PROTEIN-RELATED-RELATED"/>
    <property type="match status" value="1"/>
</dbReference>
<evidence type="ECO:0000313" key="2">
    <source>
        <dbReference type="EMBL" id="KAJ9563360.1"/>
    </source>
</evidence>
<protein>
    <submittedName>
        <fullName evidence="2">Uncharacterized protein</fullName>
    </submittedName>
</protein>